<keyword evidence="2" id="KW-1185">Reference proteome</keyword>
<dbReference type="PROSITE" id="PS00383">
    <property type="entry name" value="TYR_PHOSPHATASE_1"/>
    <property type="match status" value="1"/>
</dbReference>
<organism evidence="1 2">
    <name type="scientific">Peteryoungia algae</name>
    <dbReference type="NCBI Taxonomy" id="2919917"/>
    <lineage>
        <taxon>Bacteria</taxon>
        <taxon>Pseudomonadati</taxon>
        <taxon>Pseudomonadota</taxon>
        <taxon>Alphaproteobacteria</taxon>
        <taxon>Hyphomicrobiales</taxon>
        <taxon>Rhizobiaceae</taxon>
        <taxon>Peteryoungia</taxon>
    </lineage>
</organism>
<sequence length="178" mass="19107">MSLIVVSPLARIAEMAVRHKAREMISLLAANQDFHRPAVIQAERHLKLTMNDISFAGTGDLIAPQEVHVAEIIAFARDWDQALPLVVHCWMGVSRSPAAAMIASLAVAPDDDDDALARRLRAASPFATPNMRLVEIGDEMLQRGGRLAKAVKALGRGADADGNTPFALPLSLGEPSMP</sequence>
<dbReference type="SUPFAM" id="SSF52799">
    <property type="entry name" value="(Phosphotyrosine protein) phosphatases II"/>
    <property type="match status" value="1"/>
</dbReference>
<dbReference type="Proteomes" id="UP001522662">
    <property type="component" value="Unassembled WGS sequence"/>
</dbReference>
<comment type="caution">
    <text evidence="1">The sequence shown here is derived from an EMBL/GenBank/DDBJ whole genome shotgun (WGS) entry which is preliminary data.</text>
</comment>
<gene>
    <name evidence="1" type="ORF">MKJ03_17730</name>
</gene>
<dbReference type="RefSeq" id="WP_245137530.1">
    <property type="nucleotide sequence ID" value="NZ_CP128477.1"/>
</dbReference>
<reference evidence="1 2" key="1">
    <citation type="submission" date="2022-03" db="EMBL/GenBank/DDBJ databases">
        <title>Rhizobium SSM4.3 sp. nov., isolated from Sediment (Gouqi Island).</title>
        <authorList>
            <person name="Chen G."/>
        </authorList>
    </citation>
    <scope>NUCLEOTIDE SEQUENCE [LARGE SCALE GENOMIC DNA]</scope>
    <source>
        <strain evidence="1 2">SSM4.3</strain>
        <plasmid evidence="1">unnamed</plasmid>
    </source>
</reference>
<dbReference type="InterPro" id="IPR016130">
    <property type="entry name" value="Tyr_Pase_AS"/>
</dbReference>
<dbReference type="InterPro" id="IPR029021">
    <property type="entry name" value="Prot-tyrosine_phosphatase-like"/>
</dbReference>
<protein>
    <submittedName>
        <fullName evidence="1">Tyrosine phosphatase family protein</fullName>
    </submittedName>
</protein>
<dbReference type="Gene3D" id="3.90.190.10">
    <property type="entry name" value="Protein tyrosine phosphatase superfamily"/>
    <property type="match status" value="1"/>
</dbReference>
<proteinExistence type="predicted"/>
<dbReference type="EMBL" id="JALAYX010000005">
    <property type="protein sequence ID" value="MCJ8240176.1"/>
    <property type="molecule type" value="Genomic_DNA"/>
</dbReference>
<evidence type="ECO:0000313" key="1">
    <source>
        <dbReference type="EMBL" id="MCJ8240176.1"/>
    </source>
</evidence>
<evidence type="ECO:0000313" key="2">
    <source>
        <dbReference type="Proteomes" id="UP001522662"/>
    </source>
</evidence>
<keyword evidence="1" id="KW-0614">Plasmid</keyword>
<geneLocation type="plasmid" evidence="1">
    <name>unnamed</name>
</geneLocation>
<accession>A0ABT0D459</accession>
<name>A0ABT0D459_9HYPH</name>